<dbReference type="Pfam" id="PF25840">
    <property type="entry name" value="Ulvan_lyase_N"/>
    <property type="match status" value="1"/>
</dbReference>
<feature type="domain" description="Broad-specificity ulvan lyase C-terminal" evidence="2">
    <location>
        <begin position="360"/>
        <end position="576"/>
    </location>
</feature>
<protein>
    <submittedName>
        <fullName evidence="3">Uncharacterized protein</fullName>
    </submittedName>
</protein>
<dbReference type="InterPro" id="IPR008928">
    <property type="entry name" value="6-hairpin_glycosidase_sf"/>
</dbReference>
<dbReference type="GO" id="GO:0005975">
    <property type="term" value="P:carbohydrate metabolic process"/>
    <property type="evidence" value="ECO:0007669"/>
    <property type="project" value="InterPro"/>
</dbReference>
<dbReference type="InterPro" id="IPR008929">
    <property type="entry name" value="Chondroitin_lyas"/>
</dbReference>
<dbReference type="InterPro" id="IPR058908">
    <property type="entry name" value="P29_C"/>
</dbReference>
<reference evidence="3 4" key="1">
    <citation type="submission" date="2018-08" db="EMBL/GenBank/DDBJ databases">
        <title>A genome reference for cultivated species of the human gut microbiota.</title>
        <authorList>
            <person name="Zou Y."/>
            <person name="Xue W."/>
            <person name="Luo G."/>
        </authorList>
    </citation>
    <scope>NUCLEOTIDE SEQUENCE [LARGE SCALE GENOMIC DNA]</scope>
    <source>
        <strain evidence="3 4">TM09-12</strain>
    </source>
</reference>
<sequence length="592" mass="66551">MNEYFDLLKEWCDRLLSLQVTEFQEKEFYGGIMCPSCGRIHGRCADAIYPMMTMADITKDEKYVTCAKRLFRWSDNLYRKEGCYYNDTNSDWRGITVFFVIQLGEALLEHGHLLDRVTADAWRERLNRTADYLADHIDEIGGNINYPVTCAHAMAVAYQVLGDPRYRSKAGELSHKALDCFTEDGLLYGEGKKRDELSPKGCRPVDLGYNVEESLPGLLSCAVMIGEKEVELAAERAMKVHLEFMLPDGAWDNSWGTRNNKWSYWGSRTSDGCQPGYGLLAKKSPEFAEAVRRNTRLLKACTHDGLLHGGPMFNSAKEPPCVHHTFCHAKALAALLDLGWAEETIETGTESLPSDRRCGVTEFPSVHVRLIGKGPWRATISDYDVEYSEEGHATGGAVTLLWHERLGPVFTGTMGRYSLVEPNNMQIPRNTVPLCLTPRLEYQEHGIIYRNINDKAAEVICVEEKDEIVIVTRGTMTDSGQQGDSRFEIRIRITDGAFTMEPWCEREAILYLPLVSRSGERVEPAADGDGVDICRGQGSRLKVRASGPLTVSQDRLFNPVGGMEAVLCQMKVDTEVSYHGIIISESLERRMR</sequence>
<evidence type="ECO:0000259" key="1">
    <source>
        <dbReference type="Pfam" id="PF25840"/>
    </source>
</evidence>
<dbReference type="InterPro" id="IPR058907">
    <property type="entry name" value="P29_N"/>
</dbReference>
<dbReference type="AlphaFoldDB" id="A0A374NXZ2"/>
<comment type="caution">
    <text evidence="3">The sequence shown here is derived from an EMBL/GenBank/DDBJ whole genome shotgun (WGS) entry which is preliminary data.</text>
</comment>
<gene>
    <name evidence="3" type="ORF">DXD79_29665</name>
</gene>
<accession>A0A374NXZ2</accession>
<dbReference type="SUPFAM" id="SSF48208">
    <property type="entry name" value="Six-hairpin glycosidases"/>
    <property type="match status" value="1"/>
</dbReference>
<feature type="domain" description="Broad-specificity ulvan lyase N-terminal" evidence="1">
    <location>
        <begin position="8"/>
        <end position="346"/>
    </location>
</feature>
<proteinExistence type="predicted"/>
<evidence type="ECO:0000313" key="4">
    <source>
        <dbReference type="Proteomes" id="UP000263014"/>
    </source>
</evidence>
<dbReference type="RefSeq" id="WP_118033256.1">
    <property type="nucleotide sequence ID" value="NZ_QSON01000024.1"/>
</dbReference>
<dbReference type="Pfam" id="PF25841">
    <property type="entry name" value="Ulvan_lyase_C"/>
    <property type="match status" value="1"/>
</dbReference>
<dbReference type="Gene3D" id="1.50.10.100">
    <property type="entry name" value="Chondroitin AC/alginate lyase"/>
    <property type="match status" value="1"/>
</dbReference>
<dbReference type="EMBL" id="QSON01000024">
    <property type="protein sequence ID" value="RGI96314.1"/>
    <property type="molecule type" value="Genomic_DNA"/>
</dbReference>
<organism evidence="3 4">
    <name type="scientific">Hungatella hathewayi</name>
    <dbReference type="NCBI Taxonomy" id="154046"/>
    <lineage>
        <taxon>Bacteria</taxon>
        <taxon>Bacillati</taxon>
        <taxon>Bacillota</taxon>
        <taxon>Clostridia</taxon>
        <taxon>Lachnospirales</taxon>
        <taxon>Lachnospiraceae</taxon>
        <taxon>Hungatella</taxon>
    </lineage>
</organism>
<evidence type="ECO:0000259" key="2">
    <source>
        <dbReference type="Pfam" id="PF25841"/>
    </source>
</evidence>
<dbReference type="Proteomes" id="UP000263014">
    <property type="component" value="Unassembled WGS sequence"/>
</dbReference>
<evidence type="ECO:0000313" key="3">
    <source>
        <dbReference type="EMBL" id="RGI96314.1"/>
    </source>
</evidence>
<name>A0A374NXZ2_9FIRM</name>